<dbReference type="GO" id="GO:0061133">
    <property type="term" value="F:endopeptidase activator activity"/>
    <property type="evidence" value="ECO:0007669"/>
    <property type="project" value="TreeGrafter"/>
</dbReference>
<feature type="compositionally biased region" description="Low complexity" evidence="9">
    <location>
        <begin position="207"/>
        <end position="224"/>
    </location>
</feature>
<dbReference type="CDD" id="cd13314">
    <property type="entry name" value="PH_Rpn13"/>
    <property type="match status" value="1"/>
</dbReference>
<dbReference type="WBParaSite" id="SRAE_1000286500.1">
    <property type="protein sequence ID" value="SRAE_1000286500.1"/>
    <property type="gene ID" value="WBGene00259482"/>
</dbReference>
<feature type="region of interest" description="Disordered" evidence="9">
    <location>
        <begin position="320"/>
        <end position="371"/>
    </location>
</feature>
<dbReference type="PROSITE" id="PS51916">
    <property type="entry name" value="DEUBAD"/>
    <property type="match status" value="1"/>
</dbReference>
<dbReference type="CTD" id="36376977"/>
<evidence type="ECO:0000313" key="13">
    <source>
        <dbReference type="Proteomes" id="UP000035682"/>
    </source>
</evidence>
<evidence type="ECO:0000313" key="15">
    <source>
        <dbReference type="WormBase" id="SRAE_1000286500"/>
    </source>
</evidence>
<evidence type="ECO:0000256" key="8">
    <source>
        <dbReference type="ARBA" id="ARBA00070663"/>
    </source>
</evidence>
<gene>
    <name evidence="12 14 15" type="ORF">SRAE_1000286500</name>
</gene>
<proteinExistence type="inferred from homology"/>
<evidence type="ECO:0000313" key="14">
    <source>
        <dbReference type="WBParaSite" id="SRAE_1000286500.1"/>
    </source>
</evidence>
<evidence type="ECO:0000256" key="5">
    <source>
        <dbReference type="ARBA" id="ARBA00022942"/>
    </source>
</evidence>
<dbReference type="GeneID" id="36376977"/>
<dbReference type="GO" id="GO:0005737">
    <property type="term" value="C:cytoplasm"/>
    <property type="evidence" value="ECO:0007669"/>
    <property type="project" value="UniProtKB-SubCell"/>
</dbReference>
<evidence type="ECO:0000256" key="6">
    <source>
        <dbReference type="ARBA" id="ARBA00023242"/>
    </source>
</evidence>
<feature type="region of interest" description="Disordered" evidence="9">
    <location>
        <begin position="207"/>
        <end position="229"/>
    </location>
</feature>
<evidence type="ECO:0000256" key="9">
    <source>
        <dbReference type="SAM" id="MobiDB-lite"/>
    </source>
</evidence>
<dbReference type="InterPro" id="IPR032368">
    <property type="entry name" value="RPN13_DEUBAD"/>
</dbReference>
<dbReference type="GO" id="GO:0008541">
    <property type="term" value="C:proteasome regulatory particle, lid subcomplex"/>
    <property type="evidence" value="ECO:0007669"/>
    <property type="project" value="TreeGrafter"/>
</dbReference>
<organism evidence="12">
    <name type="scientific">Strongyloides ratti</name>
    <name type="common">Parasitic roundworm</name>
    <dbReference type="NCBI Taxonomy" id="34506"/>
    <lineage>
        <taxon>Eukaryota</taxon>
        <taxon>Metazoa</taxon>
        <taxon>Ecdysozoa</taxon>
        <taxon>Nematoda</taxon>
        <taxon>Chromadorea</taxon>
        <taxon>Rhabditida</taxon>
        <taxon>Tylenchina</taxon>
        <taxon>Panagrolaimomorpha</taxon>
        <taxon>Strongyloidoidea</taxon>
        <taxon>Strongyloididae</taxon>
        <taxon>Strongyloides</taxon>
    </lineage>
</organism>
<reference evidence="12 13" key="1">
    <citation type="submission" date="2014-09" db="EMBL/GenBank/DDBJ databases">
        <authorList>
            <person name="Martin A.A."/>
        </authorList>
    </citation>
    <scope>NUCLEOTIDE SEQUENCE</scope>
    <source>
        <strain evidence="13">ED321</strain>
        <strain evidence="12">ED321 Heterogonic</strain>
    </source>
</reference>
<evidence type="ECO:0000256" key="1">
    <source>
        <dbReference type="ARBA" id="ARBA00004123"/>
    </source>
</evidence>
<evidence type="ECO:0000256" key="4">
    <source>
        <dbReference type="ARBA" id="ARBA00022490"/>
    </source>
</evidence>
<dbReference type="EMBL" id="LN609528">
    <property type="protein sequence ID" value="CEF64612.1"/>
    <property type="molecule type" value="Genomic_DNA"/>
</dbReference>
<keyword evidence="6" id="KW-0539">Nucleus</keyword>
<dbReference type="Proteomes" id="UP000035682">
    <property type="component" value="Unplaced"/>
</dbReference>
<dbReference type="AlphaFoldDB" id="A0A090L4H0"/>
<keyword evidence="12" id="KW-0675">Receptor</keyword>
<comment type="subcellular location">
    <subcellularLocation>
        <location evidence="2">Cytoplasm</location>
    </subcellularLocation>
    <subcellularLocation>
        <location evidence="1">Nucleus</location>
    </subcellularLocation>
</comment>
<dbReference type="InterPro" id="IPR038633">
    <property type="entry name" value="Rpn13/ADRM1_Pru_sf"/>
</dbReference>
<comment type="function">
    <text evidence="7">May function as a proteasomal ubiquitin receptor. May promote the deubiquitinating activity associated with the 26S proteasome.</text>
</comment>
<dbReference type="OMA" id="DQNQLMQ"/>
<dbReference type="FunFam" id="2.30.29.70:FF:000001">
    <property type="entry name" value="Proteasomal ubiquitin receptor ADRM1"/>
    <property type="match status" value="1"/>
</dbReference>
<dbReference type="InterPro" id="IPR044867">
    <property type="entry name" value="DEUBAD_dom"/>
</dbReference>
<dbReference type="PROSITE" id="PS51917">
    <property type="entry name" value="PRU"/>
    <property type="match status" value="1"/>
</dbReference>
<dbReference type="RefSeq" id="XP_024503813.1">
    <property type="nucleotide sequence ID" value="XM_024649991.1"/>
</dbReference>
<dbReference type="OrthoDB" id="340431at2759"/>
<keyword evidence="13" id="KW-1185">Reference proteome</keyword>
<protein>
    <recommendedName>
        <fullName evidence="8">Proteasomal ubiquitin receptor ADRM1 homolog</fullName>
    </recommendedName>
</protein>
<evidence type="ECO:0000313" key="12">
    <source>
        <dbReference type="EMBL" id="CEF64612.1"/>
    </source>
</evidence>
<evidence type="ECO:0000259" key="10">
    <source>
        <dbReference type="PROSITE" id="PS51916"/>
    </source>
</evidence>
<feature type="compositionally biased region" description="Basic and acidic residues" evidence="9">
    <location>
        <begin position="343"/>
        <end position="365"/>
    </location>
</feature>
<evidence type="ECO:0000256" key="3">
    <source>
        <dbReference type="ARBA" id="ARBA00009216"/>
    </source>
</evidence>
<feature type="region of interest" description="Disordered" evidence="9">
    <location>
        <begin position="129"/>
        <end position="159"/>
    </location>
</feature>
<dbReference type="GO" id="GO:0070628">
    <property type="term" value="F:proteasome binding"/>
    <property type="evidence" value="ECO:0007669"/>
    <property type="project" value="TreeGrafter"/>
</dbReference>
<feature type="domain" description="Pru" evidence="11">
    <location>
        <begin position="14"/>
        <end position="133"/>
    </location>
</feature>
<dbReference type="Pfam" id="PF16550">
    <property type="entry name" value="RPN13_C"/>
    <property type="match status" value="1"/>
</dbReference>
<keyword evidence="4" id="KW-0963">Cytoplasm</keyword>
<dbReference type="Gene3D" id="2.30.29.70">
    <property type="entry name" value="Proteasomal ubiquitin receptor Rpn13/ADRM1"/>
    <property type="match status" value="1"/>
</dbReference>
<feature type="compositionally biased region" description="Polar residues" evidence="9">
    <location>
        <begin position="330"/>
        <end position="342"/>
    </location>
</feature>
<dbReference type="InterPro" id="IPR006773">
    <property type="entry name" value="Rpn13/ADRM1"/>
</dbReference>
<sequence length="371" mass="39986">MAVMFAGSRSSSETTRGVLYEFKAGRSFLEPGSSDNTKKVVAEKTKGLIIIKRSSDQLTHFCWKNRECNTVVDDFIIFPGDTEFKEIVECPDGRVFMLKFKSNNDRRLYWLQEADKSKGDEIVEKVKELLDSPQPERSVGGGKSGGGGPRDSSLNIRSFGDSKGDGTELLGALDQNQLMQLLTLMNGGATGNDSGSINGSGLEAFVSTDSGSSRKSGSQTISSKNQPDLSNVITSSNVIETAKANADKLTPLLPNEPPVKQDIEELKTSLACPSFKDAVVTVGHAIKTGQAGPILEQFGFSKEGIDEANKGNLIGFAKSLSKESPDSKVSESNVDSTISVSEDSSKNEEQETVKEPEPKKNKPDIDNMDID</sequence>
<feature type="domain" description="DEUBAD" evidence="10">
    <location>
        <begin position="220"/>
        <end position="330"/>
    </location>
</feature>
<dbReference type="WormBase" id="SRAE_1000286500">
    <property type="protein sequence ID" value="SRP05018"/>
    <property type="gene ID" value="WBGene00259482"/>
</dbReference>
<dbReference type="PANTHER" id="PTHR12225">
    <property type="entry name" value="ADHESION REGULATING MOLECULE 1 110 KDA CELL MEMBRANE GLYCOPROTEIN"/>
    <property type="match status" value="1"/>
</dbReference>
<dbReference type="InterPro" id="IPR044868">
    <property type="entry name" value="Rpn13/ADRM1_Pru"/>
</dbReference>
<dbReference type="STRING" id="34506.A0A090L4H0"/>
<dbReference type="Pfam" id="PF04683">
    <property type="entry name" value="Rpn13_ADRM1_Pru"/>
    <property type="match status" value="1"/>
</dbReference>
<feature type="compositionally biased region" description="Gly residues" evidence="9">
    <location>
        <begin position="139"/>
        <end position="149"/>
    </location>
</feature>
<reference evidence="14" key="2">
    <citation type="submission" date="2020-12" db="UniProtKB">
        <authorList>
            <consortium name="WormBaseParasite"/>
        </authorList>
    </citation>
    <scope>IDENTIFICATION</scope>
</reference>
<dbReference type="PANTHER" id="PTHR12225:SF0">
    <property type="entry name" value="PROTEASOMAL UBIQUITIN RECEPTOR ADRM1"/>
    <property type="match status" value="1"/>
</dbReference>
<dbReference type="eggNOG" id="KOG3037">
    <property type="taxonomic scope" value="Eukaryota"/>
</dbReference>
<dbReference type="GO" id="GO:0005634">
    <property type="term" value="C:nucleus"/>
    <property type="evidence" value="ECO:0007669"/>
    <property type="project" value="UniProtKB-SubCell"/>
</dbReference>
<evidence type="ECO:0000256" key="2">
    <source>
        <dbReference type="ARBA" id="ARBA00004496"/>
    </source>
</evidence>
<feature type="compositionally biased region" description="Basic and acidic residues" evidence="9">
    <location>
        <begin position="320"/>
        <end position="329"/>
    </location>
</feature>
<keyword evidence="5" id="KW-0647">Proteasome</keyword>
<name>A0A090L4H0_STRRB</name>
<comment type="similarity">
    <text evidence="3">Belongs to the ADRM1 family.</text>
</comment>
<accession>A0A090L4H0</accession>
<dbReference type="Gene3D" id="1.10.2020.20">
    <property type="match status" value="1"/>
</dbReference>
<evidence type="ECO:0000256" key="7">
    <source>
        <dbReference type="ARBA" id="ARBA00054744"/>
    </source>
</evidence>
<evidence type="ECO:0000259" key="11">
    <source>
        <dbReference type="PROSITE" id="PS51917"/>
    </source>
</evidence>
<dbReference type="InterPro" id="IPR038108">
    <property type="entry name" value="RPN13_DEUBAD_sf"/>
</dbReference>